<evidence type="ECO:0000313" key="2">
    <source>
        <dbReference type="Proteomes" id="UP000830395"/>
    </source>
</evidence>
<comment type="caution">
    <text evidence="1">The sequence shown here is derived from an EMBL/GenBank/DDBJ whole genome shotgun (WGS) entry which is preliminary data.</text>
</comment>
<sequence length="60" mass="7040">MKSISNEGKKKKEEITTFQFLIYSLIFNDKLRSWCEGMRLFNLGTQTASLRSPVRVKNQK</sequence>
<protein>
    <submittedName>
        <fullName evidence="1">Uncharacterized protein</fullName>
    </submittedName>
</protein>
<proteinExistence type="predicted"/>
<reference evidence="1" key="1">
    <citation type="submission" date="2020-02" db="EMBL/GenBank/DDBJ databases">
        <title>Genome sequencing of the panga catfish, Pangasius djambal.</title>
        <authorList>
            <person name="Wen M."/>
            <person name="Zahm M."/>
            <person name="Roques C."/>
            <person name="Cabau C."/>
            <person name="Klopp C."/>
            <person name="Donnadieu C."/>
            <person name="Jouanno E."/>
            <person name="Avarre J.-C."/>
            <person name="Campet M."/>
            <person name="Ha T."/>
            <person name="Dugue R."/>
            <person name="Lampietro C."/>
            <person name="Louis A."/>
            <person name="Herpin A."/>
            <person name="Echchiki A."/>
            <person name="Berthelot C."/>
            <person name="Parey E."/>
            <person name="Roest-Crollius H."/>
            <person name="Braasch I."/>
            <person name="Postlethwait J.H."/>
            <person name="Bobe J."/>
            <person name="Montfort J."/>
            <person name="Bouchez O."/>
            <person name="Begum T."/>
            <person name="Schartl M."/>
            <person name="Gustiano R."/>
            <person name="Guiguen Y."/>
        </authorList>
    </citation>
    <scope>NUCLEOTIDE SEQUENCE</scope>
    <source>
        <strain evidence="1">Pdj_M5554</strain>
    </source>
</reference>
<accession>A0ACC5Y0G0</accession>
<dbReference type="Proteomes" id="UP000830395">
    <property type="component" value="Chromosome 2"/>
</dbReference>
<name>A0ACC5Y0G0_9TELE</name>
<dbReference type="EMBL" id="CM040976">
    <property type="protein sequence ID" value="MCJ8729149.1"/>
    <property type="molecule type" value="Genomic_DNA"/>
</dbReference>
<gene>
    <name evidence="1" type="ORF">PDJAM_G00102750</name>
</gene>
<evidence type="ECO:0000313" key="1">
    <source>
        <dbReference type="EMBL" id="MCJ8729149.1"/>
    </source>
</evidence>
<keyword evidence="2" id="KW-1185">Reference proteome</keyword>
<organism evidence="1 2">
    <name type="scientific">Pangasius djambal</name>
    <dbReference type="NCBI Taxonomy" id="1691987"/>
    <lineage>
        <taxon>Eukaryota</taxon>
        <taxon>Metazoa</taxon>
        <taxon>Chordata</taxon>
        <taxon>Craniata</taxon>
        <taxon>Vertebrata</taxon>
        <taxon>Euteleostomi</taxon>
        <taxon>Actinopterygii</taxon>
        <taxon>Neopterygii</taxon>
        <taxon>Teleostei</taxon>
        <taxon>Ostariophysi</taxon>
        <taxon>Siluriformes</taxon>
        <taxon>Pangasiidae</taxon>
        <taxon>Pangasius</taxon>
    </lineage>
</organism>